<proteinExistence type="predicted"/>
<gene>
    <name evidence="1" type="ORF">HEB94_005050</name>
</gene>
<dbReference type="Proteomes" id="UP000638648">
    <property type="component" value="Unassembled WGS sequence"/>
</dbReference>
<protein>
    <submittedName>
        <fullName evidence="1">Uncharacterized protein</fullName>
    </submittedName>
</protein>
<sequence length="84" mass="9155">MVLQPIGHHGRCWAVRIAETAAAVVKTSEFGDIDPKTAKDVLVLERYALRVQSAPVHQFRCCYPTKLGVPVVAMERVPEGPGAD</sequence>
<keyword evidence="2" id="KW-1185">Reference proteome</keyword>
<dbReference type="AlphaFoldDB" id="A0A927N3D2"/>
<reference evidence="1" key="1">
    <citation type="submission" date="2020-10" db="EMBL/GenBank/DDBJ databases">
        <title>Sequencing the genomes of 1000 actinobacteria strains.</title>
        <authorList>
            <person name="Klenk H.-P."/>
        </authorList>
    </citation>
    <scope>NUCLEOTIDE SEQUENCE</scope>
    <source>
        <strain evidence="1">DSM 45354</strain>
    </source>
</reference>
<dbReference type="EMBL" id="JADBEM010000001">
    <property type="protein sequence ID" value="MBE1608202.1"/>
    <property type="molecule type" value="Genomic_DNA"/>
</dbReference>
<accession>A0A927N3D2</accession>
<comment type="caution">
    <text evidence="1">The sequence shown here is derived from an EMBL/GenBank/DDBJ whole genome shotgun (WGS) entry which is preliminary data.</text>
</comment>
<organism evidence="1 2">
    <name type="scientific">Actinopolymorpha pittospori</name>
    <dbReference type="NCBI Taxonomy" id="648752"/>
    <lineage>
        <taxon>Bacteria</taxon>
        <taxon>Bacillati</taxon>
        <taxon>Actinomycetota</taxon>
        <taxon>Actinomycetes</taxon>
        <taxon>Propionibacteriales</taxon>
        <taxon>Actinopolymorphaceae</taxon>
        <taxon>Actinopolymorpha</taxon>
    </lineage>
</organism>
<evidence type="ECO:0000313" key="1">
    <source>
        <dbReference type="EMBL" id="MBE1608202.1"/>
    </source>
</evidence>
<name>A0A927N3D2_9ACTN</name>
<evidence type="ECO:0000313" key="2">
    <source>
        <dbReference type="Proteomes" id="UP000638648"/>
    </source>
</evidence>